<dbReference type="PROSITE" id="PS51360">
    <property type="entry name" value="PLUS3"/>
    <property type="match status" value="1"/>
</dbReference>
<feature type="coiled-coil region" evidence="5">
    <location>
        <begin position="379"/>
        <end position="439"/>
    </location>
</feature>
<evidence type="ECO:0000256" key="5">
    <source>
        <dbReference type="SAM" id="Coils"/>
    </source>
</evidence>
<dbReference type="OrthoDB" id="166375at2759"/>
<evidence type="ECO:0000256" key="1">
    <source>
        <dbReference type="ARBA" id="ARBA00004123"/>
    </source>
</evidence>
<dbReference type="Pfam" id="PF03126">
    <property type="entry name" value="Plus-3"/>
    <property type="match status" value="1"/>
</dbReference>
<comment type="subcellular location">
    <subcellularLocation>
        <location evidence="1">Nucleus</location>
    </subcellularLocation>
</comment>
<dbReference type="GO" id="GO:0003677">
    <property type="term" value="F:DNA binding"/>
    <property type="evidence" value="ECO:0007669"/>
    <property type="project" value="InterPro"/>
</dbReference>
<feature type="compositionally biased region" description="Acidic residues" evidence="6">
    <location>
        <begin position="1"/>
        <end position="22"/>
    </location>
</feature>
<evidence type="ECO:0000256" key="6">
    <source>
        <dbReference type="SAM" id="MobiDB-lite"/>
    </source>
</evidence>
<feature type="compositionally biased region" description="Basic and acidic residues" evidence="6">
    <location>
        <begin position="105"/>
        <end position="118"/>
    </location>
</feature>
<evidence type="ECO:0000256" key="3">
    <source>
        <dbReference type="ARBA" id="ARBA00023163"/>
    </source>
</evidence>
<feature type="region of interest" description="Disordered" evidence="6">
    <location>
        <begin position="105"/>
        <end position="211"/>
    </location>
</feature>
<evidence type="ECO:0000256" key="4">
    <source>
        <dbReference type="ARBA" id="ARBA00023242"/>
    </source>
</evidence>
<gene>
    <name evidence="8" type="ORF">BCR34DRAFT_578150</name>
</gene>
<keyword evidence="2" id="KW-0805">Transcription regulation</keyword>
<dbReference type="Proteomes" id="UP000193144">
    <property type="component" value="Unassembled WGS sequence"/>
</dbReference>
<proteinExistence type="predicted"/>
<dbReference type="Gene3D" id="3.90.70.200">
    <property type="entry name" value="Plus-3 domain"/>
    <property type="match status" value="1"/>
</dbReference>
<feature type="domain" description="Plus3" evidence="7">
    <location>
        <begin position="209"/>
        <end position="345"/>
    </location>
</feature>
<evidence type="ECO:0000313" key="9">
    <source>
        <dbReference type="Proteomes" id="UP000193144"/>
    </source>
</evidence>
<protein>
    <recommendedName>
        <fullName evidence="7">Plus3 domain-containing protein</fullName>
    </recommendedName>
</protein>
<keyword evidence="5" id="KW-0175">Coiled coil</keyword>
<name>A0A1Y1YGJ9_9PLEO</name>
<evidence type="ECO:0000313" key="8">
    <source>
        <dbReference type="EMBL" id="ORX97107.1"/>
    </source>
</evidence>
<dbReference type="GO" id="GO:0016593">
    <property type="term" value="C:Cdc73/Paf1 complex"/>
    <property type="evidence" value="ECO:0007669"/>
    <property type="project" value="TreeGrafter"/>
</dbReference>
<sequence length="514" mass="58035">MSDLDDELFALAGGDEEAEEGEASSVAASSPNSLGSGAMDESDSERDEPDDRDTNVPYPVDGKYINEADRRHIDSLPQLERERILGERAEEASRAKFAAELALRADQRKREEAKQDSRQKRKASSDEPEDSHRKSSRQKMKKNEPLEAYRRNREQRDQQQRQRMDDRRSGHRRRSSSGDRDNSDVDADGESEVDWDERARQAAPREEQPAQIHHFESVRVSRGFFGKVCFYPGFEDAMTGAFARIGTGQDANRRTLYKMAQIKGFTTGKPYVFEGKNGHRVATDQYVVAQHGSVKKEYTFLFLSNQGFTENDLETYKQSLAESNTKPPTQAHLKRKYDDIKELENRTWTDADIGAKIAKQNKYASLLHSSAVAAVAPRADSQAARLLELNKQNRKANSEQIRKALIQERHEELRARKARERAFQKQKAEKAEKEKATNKLLQVPGASTNLDDLFEGSDRSRSATPAVVRAGTPVKGGVGNKDKEEKKGGIPTFRKRKMDDDIISSMDLGIDIEI</sequence>
<keyword evidence="4" id="KW-0539">Nucleus</keyword>
<dbReference type="SMART" id="SM00719">
    <property type="entry name" value="Plus3"/>
    <property type="match status" value="1"/>
</dbReference>
<feature type="compositionally biased region" description="Acidic residues" evidence="6">
    <location>
        <begin position="40"/>
        <end position="51"/>
    </location>
</feature>
<feature type="region of interest" description="Disordered" evidence="6">
    <location>
        <begin position="1"/>
        <end position="78"/>
    </location>
</feature>
<evidence type="ECO:0000256" key="2">
    <source>
        <dbReference type="ARBA" id="ARBA00023015"/>
    </source>
</evidence>
<accession>A0A1Y1YGJ9</accession>
<dbReference type="InterPro" id="IPR036128">
    <property type="entry name" value="Plus3-like_sf"/>
</dbReference>
<feature type="compositionally biased region" description="Basic and acidic residues" evidence="6">
    <location>
        <begin position="64"/>
        <end position="78"/>
    </location>
</feature>
<dbReference type="InterPro" id="IPR004343">
    <property type="entry name" value="Plus-3_dom"/>
</dbReference>
<keyword evidence="9" id="KW-1185">Reference proteome</keyword>
<dbReference type="SUPFAM" id="SSF159042">
    <property type="entry name" value="Plus3-like"/>
    <property type="match status" value="1"/>
</dbReference>
<feature type="compositionally biased region" description="Basic and acidic residues" evidence="6">
    <location>
        <begin position="141"/>
        <end position="168"/>
    </location>
</feature>
<feature type="compositionally biased region" description="Basic and acidic residues" evidence="6">
    <location>
        <begin position="196"/>
        <end position="211"/>
    </location>
</feature>
<dbReference type="STRING" id="1231657.A0A1Y1YGJ9"/>
<dbReference type="GO" id="GO:1990269">
    <property type="term" value="F:RNA polymerase II C-terminal domain phosphoserine binding"/>
    <property type="evidence" value="ECO:0007669"/>
    <property type="project" value="TreeGrafter"/>
</dbReference>
<dbReference type="PANTHER" id="PTHR13115">
    <property type="entry name" value="RNA POLYMERASE-ASSOCIATED PROTEIN RTF1 HOMOLOG"/>
    <property type="match status" value="1"/>
</dbReference>
<dbReference type="AlphaFoldDB" id="A0A1Y1YGJ9"/>
<reference evidence="8 9" key="1">
    <citation type="submission" date="2016-07" db="EMBL/GenBank/DDBJ databases">
        <title>Pervasive Adenine N6-methylation of Active Genes in Fungi.</title>
        <authorList>
            <consortium name="DOE Joint Genome Institute"/>
            <person name="Mondo S.J."/>
            <person name="Dannebaum R.O."/>
            <person name="Kuo R.C."/>
            <person name="Labutti K."/>
            <person name="Haridas S."/>
            <person name="Kuo A."/>
            <person name="Salamov A."/>
            <person name="Ahrendt S.R."/>
            <person name="Lipzen A."/>
            <person name="Sullivan W."/>
            <person name="Andreopoulos W.B."/>
            <person name="Clum A."/>
            <person name="Lindquist E."/>
            <person name="Daum C."/>
            <person name="Ramamoorthy G.K."/>
            <person name="Gryganskyi A."/>
            <person name="Culley D."/>
            <person name="Magnuson J.K."/>
            <person name="James T.Y."/>
            <person name="O'Malley M.A."/>
            <person name="Stajich J.E."/>
            <person name="Spatafora J.W."/>
            <person name="Visel A."/>
            <person name="Grigoriev I.V."/>
        </authorList>
    </citation>
    <scope>NUCLEOTIDE SEQUENCE [LARGE SCALE GENOMIC DNA]</scope>
    <source>
        <strain evidence="8 9">CBS 115471</strain>
    </source>
</reference>
<evidence type="ECO:0000259" key="7">
    <source>
        <dbReference type="PROSITE" id="PS51360"/>
    </source>
</evidence>
<feature type="region of interest" description="Disordered" evidence="6">
    <location>
        <begin position="470"/>
        <end position="489"/>
    </location>
</feature>
<dbReference type="PANTHER" id="PTHR13115:SF8">
    <property type="entry name" value="RNA POLYMERASE-ASSOCIATED PROTEIN RTF1 HOMOLOG"/>
    <property type="match status" value="1"/>
</dbReference>
<comment type="caution">
    <text evidence="8">The sequence shown here is derived from an EMBL/GenBank/DDBJ whole genome shotgun (WGS) entry which is preliminary data.</text>
</comment>
<keyword evidence="3" id="KW-0804">Transcription</keyword>
<dbReference type="EMBL" id="MCFA01000241">
    <property type="protein sequence ID" value="ORX97107.1"/>
    <property type="molecule type" value="Genomic_DNA"/>
</dbReference>
<organism evidence="8 9">
    <name type="scientific">Clohesyomyces aquaticus</name>
    <dbReference type="NCBI Taxonomy" id="1231657"/>
    <lineage>
        <taxon>Eukaryota</taxon>
        <taxon>Fungi</taxon>
        <taxon>Dikarya</taxon>
        <taxon>Ascomycota</taxon>
        <taxon>Pezizomycotina</taxon>
        <taxon>Dothideomycetes</taxon>
        <taxon>Pleosporomycetidae</taxon>
        <taxon>Pleosporales</taxon>
        <taxon>Lindgomycetaceae</taxon>
        <taxon>Clohesyomyces</taxon>
    </lineage>
</organism>
<feature type="compositionally biased region" description="Acidic residues" evidence="6">
    <location>
        <begin position="184"/>
        <end position="195"/>
    </location>
</feature>